<name>A0A8S9Q6G0_BRACR</name>
<sequence>MLGKVNFLGISIDVISSEKGVLEYEPGSLLRMGGATPGSLVASSSPSIDWMALNFLANTCSK</sequence>
<evidence type="ECO:0000313" key="2">
    <source>
        <dbReference type="Proteomes" id="UP000712600"/>
    </source>
</evidence>
<reference evidence="1" key="1">
    <citation type="submission" date="2019-12" db="EMBL/GenBank/DDBJ databases">
        <title>Genome sequencing and annotation of Brassica cretica.</title>
        <authorList>
            <person name="Studholme D.J."/>
            <person name="Sarris P."/>
        </authorList>
    </citation>
    <scope>NUCLEOTIDE SEQUENCE</scope>
    <source>
        <strain evidence="1">PFS-109/04</strain>
        <tissue evidence="1">Leaf</tissue>
    </source>
</reference>
<dbReference type="EMBL" id="QGKX02001290">
    <property type="protein sequence ID" value="KAF3538189.1"/>
    <property type="molecule type" value="Genomic_DNA"/>
</dbReference>
<gene>
    <name evidence="1" type="ORF">F2Q69_00022578</name>
</gene>
<organism evidence="1 2">
    <name type="scientific">Brassica cretica</name>
    <name type="common">Mustard</name>
    <dbReference type="NCBI Taxonomy" id="69181"/>
    <lineage>
        <taxon>Eukaryota</taxon>
        <taxon>Viridiplantae</taxon>
        <taxon>Streptophyta</taxon>
        <taxon>Embryophyta</taxon>
        <taxon>Tracheophyta</taxon>
        <taxon>Spermatophyta</taxon>
        <taxon>Magnoliopsida</taxon>
        <taxon>eudicotyledons</taxon>
        <taxon>Gunneridae</taxon>
        <taxon>Pentapetalae</taxon>
        <taxon>rosids</taxon>
        <taxon>malvids</taxon>
        <taxon>Brassicales</taxon>
        <taxon>Brassicaceae</taxon>
        <taxon>Brassiceae</taxon>
        <taxon>Brassica</taxon>
    </lineage>
</organism>
<proteinExistence type="predicted"/>
<accession>A0A8S9Q6G0</accession>
<protein>
    <submittedName>
        <fullName evidence="1">Uncharacterized protein</fullName>
    </submittedName>
</protein>
<comment type="caution">
    <text evidence="1">The sequence shown here is derived from an EMBL/GenBank/DDBJ whole genome shotgun (WGS) entry which is preliminary data.</text>
</comment>
<dbReference type="AlphaFoldDB" id="A0A8S9Q6G0"/>
<dbReference type="Proteomes" id="UP000712600">
    <property type="component" value="Unassembled WGS sequence"/>
</dbReference>
<evidence type="ECO:0000313" key="1">
    <source>
        <dbReference type="EMBL" id="KAF3538189.1"/>
    </source>
</evidence>